<organism evidence="8 9">
    <name type="scientific">Araneus ventricosus</name>
    <name type="common">Orbweaver spider</name>
    <name type="synonym">Epeira ventricosa</name>
    <dbReference type="NCBI Taxonomy" id="182803"/>
    <lineage>
        <taxon>Eukaryota</taxon>
        <taxon>Metazoa</taxon>
        <taxon>Ecdysozoa</taxon>
        <taxon>Arthropoda</taxon>
        <taxon>Chelicerata</taxon>
        <taxon>Arachnida</taxon>
        <taxon>Araneae</taxon>
        <taxon>Araneomorphae</taxon>
        <taxon>Entelegynae</taxon>
        <taxon>Araneoidea</taxon>
        <taxon>Araneidae</taxon>
        <taxon>Araneus</taxon>
    </lineage>
</organism>
<evidence type="ECO:0000256" key="2">
    <source>
        <dbReference type="ARBA" id="ARBA00005375"/>
    </source>
</evidence>
<reference evidence="8 9" key="1">
    <citation type="journal article" date="2019" name="Sci. Rep.">
        <title>Orb-weaving spider Araneus ventricosus genome elucidates the spidroin gene catalogue.</title>
        <authorList>
            <person name="Kono N."/>
            <person name="Nakamura H."/>
            <person name="Ohtoshi R."/>
            <person name="Moran D.A.P."/>
            <person name="Shinohara A."/>
            <person name="Yoshida Y."/>
            <person name="Fujiwara M."/>
            <person name="Mori M."/>
            <person name="Tomita M."/>
            <person name="Arakawa K."/>
        </authorList>
    </citation>
    <scope>NUCLEOTIDE SEQUENCE [LARGE SCALE GENOMIC DNA]</scope>
</reference>
<evidence type="ECO:0000256" key="6">
    <source>
        <dbReference type="ARBA" id="ARBA00023157"/>
    </source>
</evidence>
<dbReference type="EMBL" id="BGPR01003918">
    <property type="protein sequence ID" value="GBM93924.1"/>
    <property type="molecule type" value="Genomic_DNA"/>
</dbReference>
<protein>
    <recommendedName>
        <fullName evidence="3">acid phosphatase</fullName>
        <ecNumber evidence="3">3.1.3.2</ecNumber>
    </recommendedName>
</protein>
<keyword evidence="7" id="KW-0325">Glycoprotein</keyword>
<dbReference type="GO" id="GO:0003993">
    <property type="term" value="F:acid phosphatase activity"/>
    <property type="evidence" value="ECO:0007669"/>
    <property type="project" value="UniProtKB-EC"/>
</dbReference>
<accession>A0A4Y2JVB4</accession>
<evidence type="ECO:0000256" key="3">
    <source>
        <dbReference type="ARBA" id="ARBA00012646"/>
    </source>
</evidence>
<dbReference type="InterPro" id="IPR029033">
    <property type="entry name" value="His_PPase_superfam"/>
</dbReference>
<evidence type="ECO:0000256" key="1">
    <source>
        <dbReference type="ARBA" id="ARBA00000032"/>
    </source>
</evidence>
<dbReference type="PROSITE" id="PS00616">
    <property type="entry name" value="HIS_ACID_PHOSPHAT_1"/>
    <property type="match status" value="1"/>
</dbReference>
<evidence type="ECO:0000313" key="9">
    <source>
        <dbReference type="Proteomes" id="UP000499080"/>
    </source>
</evidence>
<evidence type="ECO:0000256" key="7">
    <source>
        <dbReference type="ARBA" id="ARBA00023180"/>
    </source>
</evidence>
<dbReference type="InterPro" id="IPR033379">
    <property type="entry name" value="Acid_Pase_AS"/>
</dbReference>
<name>A0A4Y2JVB4_ARAVE</name>
<dbReference type="OrthoDB" id="10257284at2759"/>
<evidence type="ECO:0000256" key="4">
    <source>
        <dbReference type="ARBA" id="ARBA00022729"/>
    </source>
</evidence>
<comment type="similarity">
    <text evidence="2">Belongs to the histidine acid phosphatase family.</text>
</comment>
<keyword evidence="6" id="KW-1015">Disulfide bond</keyword>
<evidence type="ECO:0000256" key="5">
    <source>
        <dbReference type="ARBA" id="ARBA00022801"/>
    </source>
</evidence>
<dbReference type="PANTHER" id="PTHR11567:SF211">
    <property type="entry name" value="PROSTATIC ACID PHOSPHATASE"/>
    <property type="match status" value="1"/>
</dbReference>
<dbReference type="InterPro" id="IPR050645">
    <property type="entry name" value="Histidine_acid_phosphatase"/>
</dbReference>
<keyword evidence="5" id="KW-0378">Hydrolase</keyword>
<evidence type="ECO:0000313" key="8">
    <source>
        <dbReference type="EMBL" id="GBM93924.1"/>
    </source>
</evidence>
<dbReference type="Gene3D" id="3.40.50.1240">
    <property type="entry name" value="Phosphoglycerate mutase-like"/>
    <property type="match status" value="2"/>
</dbReference>
<dbReference type="AlphaFoldDB" id="A0A4Y2JVB4"/>
<comment type="caution">
    <text evidence="8">The sequence shown here is derived from an EMBL/GenBank/DDBJ whole genome shotgun (WGS) entry which is preliminary data.</text>
</comment>
<dbReference type="SUPFAM" id="SSF53254">
    <property type="entry name" value="Phosphoglycerate mutase-like"/>
    <property type="match status" value="2"/>
</dbReference>
<comment type="catalytic activity">
    <reaction evidence="1">
        <text>a phosphate monoester + H2O = an alcohol + phosphate</text>
        <dbReference type="Rhea" id="RHEA:15017"/>
        <dbReference type="ChEBI" id="CHEBI:15377"/>
        <dbReference type="ChEBI" id="CHEBI:30879"/>
        <dbReference type="ChEBI" id="CHEBI:43474"/>
        <dbReference type="ChEBI" id="CHEBI:67140"/>
        <dbReference type="EC" id="3.1.3.2"/>
    </reaction>
</comment>
<dbReference type="Pfam" id="PF00328">
    <property type="entry name" value="His_Phos_2"/>
    <property type="match status" value="1"/>
</dbReference>
<dbReference type="EC" id="3.1.3.2" evidence="3"/>
<dbReference type="Proteomes" id="UP000499080">
    <property type="component" value="Unassembled WGS sequence"/>
</dbReference>
<dbReference type="PANTHER" id="PTHR11567">
    <property type="entry name" value="ACID PHOSPHATASE-RELATED"/>
    <property type="match status" value="1"/>
</dbReference>
<keyword evidence="4" id="KW-0732">Signal</keyword>
<dbReference type="CDD" id="cd07040">
    <property type="entry name" value="HP"/>
    <property type="match status" value="1"/>
</dbReference>
<sequence length="266" mass="30964">MLTGISALTGENVLNNHVSTSQPTTEINTMKRELMLIQMLFRHGHRAPFMLYPYDPNSEDNWNEGLGMLTKLGRLQHYAMGLHLQHRYMDFITTNPNEDLCLVICWKKIHNKILQRIPEKKVYIYSAHGSNIASLLLALDHYNWEGPPYASTIILELWKEEDEDYSIRWLYYNSTNPEKQIDPPVPLVLNGCDSEFCPLGRYEDLIRRLIPEDWDKECDDTSQKLKFQPFESPVHIPGLSSSVKLEMKRMAIIFLLLCVLLLQNNK</sequence>
<gene>
    <name evidence="8" type="ORF">AVEN_18512_1</name>
</gene>
<keyword evidence="9" id="KW-1185">Reference proteome</keyword>
<dbReference type="InterPro" id="IPR000560">
    <property type="entry name" value="His_Pase_clade-2"/>
</dbReference>
<proteinExistence type="inferred from homology"/>